<evidence type="ECO:0000256" key="1">
    <source>
        <dbReference type="SAM" id="MobiDB-lite"/>
    </source>
</evidence>
<protein>
    <recommendedName>
        <fullName evidence="4">Pherophorin domain-containing protein</fullName>
    </recommendedName>
</protein>
<feature type="chain" id="PRO_5030985006" description="Pherophorin domain-containing protein" evidence="2">
    <location>
        <begin position="24"/>
        <end position="400"/>
    </location>
</feature>
<accession>A0A7S0RIH0</accession>
<dbReference type="EMBL" id="HBFB01015475">
    <property type="protein sequence ID" value="CAD8678738.1"/>
    <property type="molecule type" value="Transcribed_RNA"/>
</dbReference>
<evidence type="ECO:0008006" key="4">
    <source>
        <dbReference type="Google" id="ProtNLM"/>
    </source>
</evidence>
<reference evidence="3" key="1">
    <citation type="submission" date="2021-01" db="EMBL/GenBank/DDBJ databases">
        <authorList>
            <person name="Corre E."/>
            <person name="Pelletier E."/>
            <person name="Niang G."/>
            <person name="Scheremetjew M."/>
            <person name="Finn R."/>
            <person name="Kale V."/>
            <person name="Holt S."/>
            <person name="Cochrane G."/>
            <person name="Meng A."/>
            <person name="Brown T."/>
            <person name="Cohen L."/>
        </authorList>
    </citation>
    <scope>NUCLEOTIDE SEQUENCE</scope>
    <source>
        <strain evidence="3">SAG 11-49</strain>
    </source>
</reference>
<name>A0A7S0RIH0_9CHLO</name>
<keyword evidence="2" id="KW-0732">Signal</keyword>
<evidence type="ECO:0000256" key="2">
    <source>
        <dbReference type="SAM" id="SignalP"/>
    </source>
</evidence>
<feature type="signal peptide" evidence="2">
    <location>
        <begin position="1"/>
        <end position="23"/>
    </location>
</feature>
<feature type="region of interest" description="Disordered" evidence="1">
    <location>
        <begin position="367"/>
        <end position="400"/>
    </location>
</feature>
<sequence length="400" mass="42437">MSRFSSSVLLLALLLCGSAYGAARKTSARRKAMTITAEGAYVDLTEGVLIRLEPSYLSVDLGDCKALETSLLNLNKNVALDVTLTAAGCAFNSDSLQYEFMFAASAADRAKLSQADSTVLGDAILNALLDDHELQCDSTIFYADLLSATTASGADSTARFDIETELFTCYPDDWTMEGVEGYEVSQLLGLCDLPCDDSSSTGSTSSGEEAPPTPIDFNATTELRVTLYNTNDTALDEDLCADLLEVLLIAVGEENVIANTSQCTAEQGAGGPVYGMTMEMKGSDAYDFLEAVSDAPDAPAYRDNVTVVLQQLLAYHNSTLGCGAQLVVQINLPGIHDTALVCNPDQYQSDESFMIVSGAGLCSQCPEDEWPATPSASGSGDSNSTDSGDRRSRAFSRKLL</sequence>
<organism evidence="3">
    <name type="scientific">Chlamydomonas leiostraca</name>
    <dbReference type="NCBI Taxonomy" id="1034604"/>
    <lineage>
        <taxon>Eukaryota</taxon>
        <taxon>Viridiplantae</taxon>
        <taxon>Chlorophyta</taxon>
        <taxon>core chlorophytes</taxon>
        <taxon>Chlorophyceae</taxon>
        <taxon>CS clade</taxon>
        <taxon>Chlamydomonadales</taxon>
        <taxon>Chlamydomonadaceae</taxon>
        <taxon>Chlamydomonas</taxon>
    </lineage>
</organism>
<dbReference type="AlphaFoldDB" id="A0A7S0RIH0"/>
<evidence type="ECO:0000313" key="3">
    <source>
        <dbReference type="EMBL" id="CAD8678738.1"/>
    </source>
</evidence>
<gene>
    <name evidence="3" type="ORF">CLEI1391_LOCUS8672</name>
</gene>
<proteinExistence type="predicted"/>
<feature type="compositionally biased region" description="Low complexity" evidence="1">
    <location>
        <begin position="375"/>
        <end position="386"/>
    </location>
</feature>